<dbReference type="RefSeq" id="WP_121160625.1">
    <property type="nucleotide sequence ID" value="NZ_RBKT01000001.1"/>
</dbReference>
<evidence type="ECO:0000313" key="2">
    <source>
        <dbReference type="Proteomes" id="UP000277671"/>
    </source>
</evidence>
<dbReference type="Proteomes" id="UP000277671">
    <property type="component" value="Unassembled WGS sequence"/>
</dbReference>
<proteinExistence type="predicted"/>
<reference evidence="1 2" key="1">
    <citation type="submission" date="2018-10" db="EMBL/GenBank/DDBJ databases">
        <title>Sequencing the genomes of 1000 actinobacteria strains.</title>
        <authorList>
            <person name="Klenk H.-P."/>
        </authorList>
    </citation>
    <scope>NUCLEOTIDE SEQUENCE [LARGE SCALE GENOMIC DNA]</scope>
    <source>
        <strain evidence="1 2">DSM 45175</strain>
    </source>
</reference>
<accession>A0A495JUH7</accession>
<dbReference type="EMBL" id="RBKT01000001">
    <property type="protein sequence ID" value="RKR92667.1"/>
    <property type="molecule type" value="Genomic_DNA"/>
</dbReference>
<gene>
    <name evidence="1" type="ORF">BDK92_7143</name>
</gene>
<sequence length="226" mass="24625">MSYLPLRDRFGFDEPTTALIEAYGEQLETEALPPFHADACGCQEGNTDPAKCITATGAGLARIFVEEVLGALIHGRVLPVDALNATVPAGLDARPATRYHLHCSHCHQVHRDPDYREPTTWPAEALTKLGDYEIDGWETDVDGRALVCEDCQTGWCEGCGDAVYVWQNPIEDALDVWHPDCADKPCETCNGTGVVDDFDPLVGVDLSWPCRDCKQTGKQVPSGALP</sequence>
<dbReference type="AlphaFoldDB" id="A0A495JUH7"/>
<evidence type="ECO:0000313" key="1">
    <source>
        <dbReference type="EMBL" id="RKR92667.1"/>
    </source>
</evidence>
<protein>
    <submittedName>
        <fullName evidence="1">Uncharacterized protein</fullName>
    </submittedName>
</protein>
<name>A0A495JUH7_9ACTN</name>
<organism evidence="1 2">
    <name type="scientific">Micromonospora pisi</name>
    <dbReference type="NCBI Taxonomy" id="589240"/>
    <lineage>
        <taxon>Bacteria</taxon>
        <taxon>Bacillati</taxon>
        <taxon>Actinomycetota</taxon>
        <taxon>Actinomycetes</taxon>
        <taxon>Micromonosporales</taxon>
        <taxon>Micromonosporaceae</taxon>
        <taxon>Micromonospora</taxon>
    </lineage>
</organism>
<keyword evidence="2" id="KW-1185">Reference proteome</keyword>
<comment type="caution">
    <text evidence="1">The sequence shown here is derived from an EMBL/GenBank/DDBJ whole genome shotgun (WGS) entry which is preliminary data.</text>
</comment>